<sequence>MTHLIDTVKTRIQSQAILTKGQNQKSIIQMVNAVWGADGVRGFYRGIVLGIAGSLATSATYFGVIESTKKWIEETHPNLGGHWAHFIA</sequence>
<reference evidence="11 12" key="1">
    <citation type="journal article" date="2018" name="Mol. Plant">
        <title>The genome of Artemisia annua provides insight into the evolution of Asteraceae family and artemisinin biosynthesis.</title>
        <authorList>
            <person name="Shen Q."/>
            <person name="Zhang L."/>
            <person name="Liao Z."/>
            <person name="Wang S."/>
            <person name="Yan T."/>
            <person name="Shi P."/>
            <person name="Liu M."/>
            <person name="Fu X."/>
            <person name="Pan Q."/>
            <person name="Wang Y."/>
            <person name="Lv Z."/>
            <person name="Lu X."/>
            <person name="Zhang F."/>
            <person name="Jiang W."/>
            <person name="Ma Y."/>
            <person name="Chen M."/>
            <person name="Hao X."/>
            <person name="Li L."/>
            <person name="Tang Y."/>
            <person name="Lv G."/>
            <person name="Zhou Y."/>
            <person name="Sun X."/>
            <person name="Brodelius P.E."/>
            <person name="Rose J.K.C."/>
            <person name="Tang K."/>
        </authorList>
    </citation>
    <scope>NUCLEOTIDE SEQUENCE [LARGE SCALE GENOMIC DNA]</scope>
    <source>
        <strain evidence="12">cv. Huhao1</strain>
        <tissue evidence="11">Leaf</tissue>
    </source>
</reference>
<feature type="repeat" description="Solcar" evidence="8">
    <location>
        <begin position="1"/>
        <end position="71"/>
    </location>
</feature>
<accession>A0A2U1LN42</accession>
<dbReference type="Pfam" id="PF00153">
    <property type="entry name" value="Mito_carr"/>
    <property type="match status" value="1"/>
</dbReference>
<evidence type="ECO:0000256" key="9">
    <source>
        <dbReference type="RuleBase" id="RU000488"/>
    </source>
</evidence>
<evidence type="ECO:0000313" key="12">
    <source>
        <dbReference type="Proteomes" id="UP000245207"/>
    </source>
</evidence>
<dbReference type="AlphaFoldDB" id="A0A2U1LN42"/>
<protein>
    <submittedName>
        <fullName evidence="11">Mitochondrial carrier domain-containing protein</fullName>
    </submittedName>
</protein>
<dbReference type="STRING" id="35608.A0A2U1LN42"/>
<gene>
    <name evidence="11" type="ORF">CTI12_AA470310</name>
</gene>
<dbReference type="EMBL" id="PKPP01008543">
    <property type="protein sequence ID" value="PWA50420.1"/>
    <property type="molecule type" value="Genomic_DNA"/>
</dbReference>
<evidence type="ECO:0000256" key="6">
    <source>
        <dbReference type="ARBA" id="ARBA00022989"/>
    </source>
</evidence>
<evidence type="ECO:0000256" key="4">
    <source>
        <dbReference type="ARBA" id="ARBA00022692"/>
    </source>
</evidence>
<evidence type="ECO:0000256" key="7">
    <source>
        <dbReference type="ARBA" id="ARBA00023136"/>
    </source>
</evidence>
<evidence type="ECO:0000256" key="3">
    <source>
        <dbReference type="ARBA" id="ARBA00022448"/>
    </source>
</evidence>
<dbReference type="GO" id="GO:0016020">
    <property type="term" value="C:membrane"/>
    <property type="evidence" value="ECO:0007669"/>
    <property type="project" value="UniProtKB-SubCell"/>
</dbReference>
<dbReference type="PANTHER" id="PTHR45667">
    <property type="entry name" value="S-ADENOSYLMETHIONINE MITOCHONDRIAL CARRIER PROTEIN"/>
    <property type="match status" value="1"/>
</dbReference>
<dbReference type="Proteomes" id="UP000245207">
    <property type="component" value="Unassembled WGS sequence"/>
</dbReference>
<comment type="caution">
    <text evidence="11">The sequence shown here is derived from an EMBL/GenBank/DDBJ whole genome shotgun (WGS) entry which is preliminary data.</text>
</comment>
<evidence type="ECO:0000313" key="11">
    <source>
        <dbReference type="EMBL" id="PWA50420.1"/>
    </source>
</evidence>
<evidence type="ECO:0000256" key="2">
    <source>
        <dbReference type="ARBA" id="ARBA00006375"/>
    </source>
</evidence>
<evidence type="ECO:0000256" key="5">
    <source>
        <dbReference type="ARBA" id="ARBA00022737"/>
    </source>
</evidence>
<feature type="transmembrane region" description="Helical" evidence="10">
    <location>
        <begin position="43"/>
        <end position="64"/>
    </location>
</feature>
<dbReference type="InterPro" id="IPR018108">
    <property type="entry name" value="MCP_transmembrane"/>
</dbReference>
<dbReference type="InterPro" id="IPR023395">
    <property type="entry name" value="MCP_dom_sf"/>
</dbReference>
<dbReference type="OrthoDB" id="415315at2759"/>
<evidence type="ECO:0000256" key="10">
    <source>
        <dbReference type="SAM" id="Phobius"/>
    </source>
</evidence>
<dbReference type="PROSITE" id="PS50920">
    <property type="entry name" value="SOLCAR"/>
    <property type="match status" value="1"/>
</dbReference>
<keyword evidence="7 8" id="KW-0472">Membrane</keyword>
<proteinExistence type="inferred from homology"/>
<dbReference type="Gene3D" id="1.50.40.10">
    <property type="entry name" value="Mitochondrial carrier domain"/>
    <property type="match status" value="1"/>
</dbReference>
<keyword evidence="3 9" id="KW-0813">Transport</keyword>
<dbReference type="SUPFAM" id="SSF103506">
    <property type="entry name" value="Mitochondrial carrier"/>
    <property type="match status" value="1"/>
</dbReference>
<keyword evidence="4 8" id="KW-0812">Transmembrane</keyword>
<organism evidence="11 12">
    <name type="scientific">Artemisia annua</name>
    <name type="common">Sweet wormwood</name>
    <dbReference type="NCBI Taxonomy" id="35608"/>
    <lineage>
        <taxon>Eukaryota</taxon>
        <taxon>Viridiplantae</taxon>
        <taxon>Streptophyta</taxon>
        <taxon>Embryophyta</taxon>
        <taxon>Tracheophyta</taxon>
        <taxon>Spermatophyta</taxon>
        <taxon>Magnoliopsida</taxon>
        <taxon>eudicotyledons</taxon>
        <taxon>Gunneridae</taxon>
        <taxon>Pentapetalae</taxon>
        <taxon>asterids</taxon>
        <taxon>campanulids</taxon>
        <taxon>Asterales</taxon>
        <taxon>Asteraceae</taxon>
        <taxon>Asteroideae</taxon>
        <taxon>Anthemideae</taxon>
        <taxon>Artemisiinae</taxon>
        <taxon>Artemisia</taxon>
    </lineage>
</organism>
<keyword evidence="6 10" id="KW-1133">Transmembrane helix</keyword>
<evidence type="ECO:0000256" key="1">
    <source>
        <dbReference type="ARBA" id="ARBA00004141"/>
    </source>
</evidence>
<comment type="similarity">
    <text evidence="2 9">Belongs to the mitochondrial carrier (TC 2.A.29) family.</text>
</comment>
<name>A0A2U1LN42_ARTAN</name>
<keyword evidence="5" id="KW-0677">Repeat</keyword>
<evidence type="ECO:0000256" key="8">
    <source>
        <dbReference type="PROSITE-ProRule" id="PRU00282"/>
    </source>
</evidence>
<keyword evidence="12" id="KW-1185">Reference proteome</keyword>
<comment type="subcellular location">
    <subcellularLocation>
        <location evidence="1">Membrane</location>
        <topology evidence="1">Multi-pass membrane protein</topology>
    </subcellularLocation>
</comment>